<protein>
    <submittedName>
        <fullName evidence="9">Lipase member K</fullName>
    </submittedName>
</protein>
<keyword evidence="3" id="KW-0442">Lipid degradation</keyword>
<dbReference type="InterPro" id="IPR025483">
    <property type="entry name" value="Lipase_euk"/>
</dbReference>
<feature type="non-terminal residue" evidence="9">
    <location>
        <position position="446"/>
    </location>
</feature>
<evidence type="ECO:0000256" key="2">
    <source>
        <dbReference type="ARBA" id="ARBA00022729"/>
    </source>
</evidence>
<dbReference type="AlphaFoldDB" id="A0A2J7ZZW5"/>
<dbReference type="Proteomes" id="UP000236333">
    <property type="component" value="Unassembled WGS sequence"/>
</dbReference>
<evidence type="ECO:0000313" key="10">
    <source>
        <dbReference type="Proteomes" id="UP000236333"/>
    </source>
</evidence>
<gene>
    <name evidence="9" type="ORF">TSOC_007883</name>
</gene>
<keyword evidence="4" id="KW-0443">Lipid metabolism</keyword>
<dbReference type="InterPro" id="IPR029058">
    <property type="entry name" value="AB_hydrolase_fold"/>
</dbReference>
<evidence type="ECO:0000313" key="9">
    <source>
        <dbReference type="EMBL" id="PNH05827.1"/>
    </source>
</evidence>
<dbReference type="OrthoDB" id="9974421at2759"/>
<dbReference type="SUPFAM" id="SSF53474">
    <property type="entry name" value="alpha/beta-Hydrolases"/>
    <property type="match status" value="2"/>
</dbReference>
<feature type="active site" description="Charge relay system" evidence="6">
    <location>
        <position position="378"/>
    </location>
</feature>
<feature type="active site" description="Charge relay system" evidence="6">
    <location>
        <position position="410"/>
    </location>
</feature>
<keyword evidence="5" id="KW-0325">Glycoprotein</keyword>
<proteinExistence type="inferred from homology"/>
<reference evidence="9 10" key="1">
    <citation type="journal article" date="2017" name="Mol. Biol. Evol.">
        <title>The 4-celled Tetrabaena socialis nuclear genome reveals the essential components for genetic control of cell number at the origin of multicellularity in the volvocine lineage.</title>
        <authorList>
            <person name="Featherston J."/>
            <person name="Arakaki Y."/>
            <person name="Hanschen E.R."/>
            <person name="Ferris P.J."/>
            <person name="Michod R.E."/>
            <person name="Olson B.J.S.C."/>
            <person name="Nozaki H."/>
            <person name="Durand P.M."/>
        </authorList>
    </citation>
    <scope>NUCLEOTIDE SEQUENCE [LARGE SCALE GENOMIC DNA]</scope>
    <source>
        <strain evidence="9 10">NIES-571</strain>
    </source>
</reference>
<evidence type="ECO:0000256" key="1">
    <source>
        <dbReference type="ARBA" id="ARBA00010701"/>
    </source>
</evidence>
<dbReference type="GO" id="GO:0016788">
    <property type="term" value="F:hydrolase activity, acting on ester bonds"/>
    <property type="evidence" value="ECO:0007669"/>
    <property type="project" value="InterPro"/>
</dbReference>
<dbReference type="PIRSF" id="PIRSF000862">
    <property type="entry name" value="Steryl_ester_lip"/>
    <property type="match status" value="1"/>
</dbReference>
<dbReference type="InterPro" id="IPR000073">
    <property type="entry name" value="AB_hydrolase_1"/>
</dbReference>
<accession>A0A2J7ZZW5</accession>
<evidence type="ECO:0000256" key="6">
    <source>
        <dbReference type="PIRSR" id="PIRSR000862-1"/>
    </source>
</evidence>
<organism evidence="9 10">
    <name type="scientific">Tetrabaena socialis</name>
    <dbReference type="NCBI Taxonomy" id="47790"/>
    <lineage>
        <taxon>Eukaryota</taxon>
        <taxon>Viridiplantae</taxon>
        <taxon>Chlorophyta</taxon>
        <taxon>core chlorophytes</taxon>
        <taxon>Chlorophyceae</taxon>
        <taxon>CS clade</taxon>
        <taxon>Chlamydomonadales</taxon>
        <taxon>Tetrabaenaceae</taxon>
        <taxon>Tetrabaena</taxon>
    </lineage>
</organism>
<evidence type="ECO:0000259" key="7">
    <source>
        <dbReference type="Pfam" id="PF00561"/>
    </source>
</evidence>
<comment type="caution">
    <text evidence="9">The sequence shown here is derived from an EMBL/GenBank/DDBJ whole genome shotgun (WGS) entry which is preliminary data.</text>
</comment>
<feature type="non-terminal residue" evidence="9">
    <location>
        <position position="1"/>
    </location>
</feature>
<evidence type="ECO:0000259" key="8">
    <source>
        <dbReference type="Pfam" id="PF04083"/>
    </source>
</evidence>
<sequence>FVLPHGYPLEEHFATTPDGYILRLFRLGSKGDAGAAAGRPVAFLQHPLMGSSVDYVVMGPGRSDPDDPADAPAFWGFSWDQHAALDLPAALDYAAAASGQERAVFVGYSQGTTIGLAALASVPRVAARLTAAALLAPVASVDYVVMGPGRSVAFMLADAGYDVWLTNVRGNRFSRNHTRLDPDDPADAPAFWGFSWDQHAALDLPAALDYAAAASGQERAVFVGYSQGTTIGLAALASVPRVAARLTAAALLAPVAFVTGMSSPLFRIMVTWRFDRLFRWAGMREYGRHIPRLAEAAAAFCGRHPAPCERYLFLMCGANPRGNLDRSLLPDVMRFLPSGTSVQNMEHWGQEAYNSAVPPSYDLGSIATPLALFSGGHDSLADPGDVALLAAALQPRGAVRLHHFEPDYGHLDFGVGEDAADRIYPALLNFLQQHTAAAVPGAAAAA</sequence>
<dbReference type="PANTHER" id="PTHR11005">
    <property type="entry name" value="LYSOSOMAL ACID LIPASE-RELATED"/>
    <property type="match status" value="1"/>
</dbReference>
<dbReference type="GO" id="GO:0016042">
    <property type="term" value="P:lipid catabolic process"/>
    <property type="evidence" value="ECO:0007669"/>
    <property type="project" value="UniProtKB-KW"/>
</dbReference>
<dbReference type="Gene3D" id="3.40.50.1820">
    <property type="entry name" value="alpha/beta hydrolase"/>
    <property type="match status" value="3"/>
</dbReference>
<evidence type="ECO:0000256" key="4">
    <source>
        <dbReference type="ARBA" id="ARBA00023098"/>
    </source>
</evidence>
<keyword evidence="2" id="KW-0732">Signal</keyword>
<dbReference type="EMBL" id="PGGS01000277">
    <property type="protein sequence ID" value="PNH05827.1"/>
    <property type="molecule type" value="Genomic_DNA"/>
</dbReference>
<feature type="domain" description="AB hydrolase-1" evidence="7">
    <location>
        <begin position="156"/>
        <end position="414"/>
    </location>
</feature>
<dbReference type="Pfam" id="PF00561">
    <property type="entry name" value="Abhydrolase_1"/>
    <property type="match status" value="1"/>
</dbReference>
<feature type="active site" description="Nucleophile" evidence="6">
    <location>
        <position position="226"/>
    </location>
</feature>
<dbReference type="InterPro" id="IPR006693">
    <property type="entry name" value="AB_hydrolase_lipase"/>
</dbReference>
<keyword evidence="10" id="KW-1185">Reference proteome</keyword>
<evidence type="ECO:0000256" key="3">
    <source>
        <dbReference type="ARBA" id="ARBA00022963"/>
    </source>
</evidence>
<feature type="domain" description="Partial AB-hydrolase lipase" evidence="8">
    <location>
        <begin position="5"/>
        <end position="58"/>
    </location>
</feature>
<dbReference type="Pfam" id="PF04083">
    <property type="entry name" value="Abhydro_lipase"/>
    <property type="match status" value="1"/>
</dbReference>
<comment type="similarity">
    <text evidence="1">Belongs to the AB hydrolase superfamily. Lipase family.</text>
</comment>
<name>A0A2J7ZZW5_9CHLO</name>
<evidence type="ECO:0000256" key="5">
    <source>
        <dbReference type="ARBA" id="ARBA00023180"/>
    </source>
</evidence>